<evidence type="ECO:0000313" key="2">
    <source>
        <dbReference type="EMBL" id="AIY89736.1"/>
    </source>
</evidence>
<reference evidence="2 3" key="1">
    <citation type="journal article" date="2015" name="Appl. Environ. Microbiol.">
        <title>The Geoglobus acetivorans genome: Fe(III) reduction, acetate utilization, autotrophic growth, and degradation of aromatic compounds in a hyperthermophilic archaeon.</title>
        <authorList>
            <person name="Mardanov A.V."/>
            <person name="Slododkina G.B."/>
            <person name="Slobodkin A.I."/>
            <person name="Beletsky A.V."/>
            <person name="Gavrilov S.N."/>
            <person name="Kublanov I.V."/>
            <person name="Bonch-Osmolovskaya E.A."/>
            <person name="Skryabin K.G."/>
            <person name="Ravin N.V."/>
        </authorList>
    </citation>
    <scope>NUCLEOTIDE SEQUENCE [LARGE SCALE GENOMIC DNA]</scope>
    <source>
        <strain evidence="2 3">SBH6</strain>
    </source>
</reference>
<organism evidence="2 3">
    <name type="scientific">Geoglobus acetivorans</name>
    <dbReference type="NCBI Taxonomy" id="565033"/>
    <lineage>
        <taxon>Archaea</taxon>
        <taxon>Methanobacteriati</taxon>
        <taxon>Methanobacteriota</taxon>
        <taxon>Archaeoglobi</taxon>
        <taxon>Archaeoglobales</taxon>
        <taxon>Archaeoglobaceae</taxon>
        <taxon>Geoglobus</taxon>
    </lineage>
</organism>
<name>A0A0A7GFJ9_GEOAI</name>
<dbReference type="EMBL" id="CP009552">
    <property type="protein sequence ID" value="AIY89736.1"/>
    <property type="molecule type" value="Genomic_DNA"/>
</dbReference>
<sequence>MYVLFAGGLISAGILVVVSVGGIIKAVSTMLGGKKESAKAYTTSGV</sequence>
<feature type="transmembrane region" description="Helical" evidence="1">
    <location>
        <begin position="6"/>
        <end position="27"/>
    </location>
</feature>
<dbReference type="Proteomes" id="UP000030624">
    <property type="component" value="Chromosome"/>
</dbReference>
<gene>
    <name evidence="2" type="ORF">GACE_2274</name>
</gene>
<dbReference type="HOGENOM" id="CLU_215161_0_0_2"/>
<proteinExistence type="predicted"/>
<keyword evidence="1" id="KW-1133">Transmembrane helix</keyword>
<keyword evidence="1" id="KW-0812">Transmembrane</keyword>
<dbReference type="AlphaFoldDB" id="A0A0A7GFJ9"/>
<evidence type="ECO:0000313" key="3">
    <source>
        <dbReference type="Proteomes" id="UP000030624"/>
    </source>
</evidence>
<accession>A0A0A7GFJ9</accession>
<evidence type="ECO:0000256" key="1">
    <source>
        <dbReference type="SAM" id="Phobius"/>
    </source>
</evidence>
<dbReference type="KEGG" id="gac:GACE_2274"/>
<keyword evidence="1" id="KW-0472">Membrane</keyword>
<protein>
    <submittedName>
        <fullName evidence="2">Uncharacterized protein</fullName>
    </submittedName>
</protein>